<dbReference type="Proteomes" id="UP000507470">
    <property type="component" value="Unassembled WGS sequence"/>
</dbReference>
<evidence type="ECO:0000313" key="1">
    <source>
        <dbReference type="EMBL" id="CAC5407711.1"/>
    </source>
</evidence>
<evidence type="ECO:0000313" key="2">
    <source>
        <dbReference type="Proteomes" id="UP000507470"/>
    </source>
</evidence>
<gene>
    <name evidence="1" type="ORF">MCOR_41160</name>
</gene>
<organism evidence="1 2">
    <name type="scientific">Mytilus coruscus</name>
    <name type="common">Sea mussel</name>
    <dbReference type="NCBI Taxonomy" id="42192"/>
    <lineage>
        <taxon>Eukaryota</taxon>
        <taxon>Metazoa</taxon>
        <taxon>Spiralia</taxon>
        <taxon>Lophotrochozoa</taxon>
        <taxon>Mollusca</taxon>
        <taxon>Bivalvia</taxon>
        <taxon>Autobranchia</taxon>
        <taxon>Pteriomorphia</taxon>
        <taxon>Mytilida</taxon>
        <taxon>Mytiloidea</taxon>
        <taxon>Mytilidae</taxon>
        <taxon>Mytilinae</taxon>
        <taxon>Mytilus</taxon>
    </lineage>
</organism>
<keyword evidence="2" id="KW-1185">Reference proteome</keyword>
<name>A0A6J8DJI7_MYTCO</name>
<protein>
    <recommendedName>
        <fullName evidence="3">Reverse transcriptase domain-containing protein</fullName>
    </recommendedName>
</protein>
<evidence type="ECO:0008006" key="3">
    <source>
        <dbReference type="Google" id="ProtNLM"/>
    </source>
</evidence>
<dbReference type="EMBL" id="CACVKT020007423">
    <property type="protein sequence ID" value="CAC5407711.1"/>
    <property type="molecule type" value="Genomic_DNA"/>
</dbReference>
<dbReference type="OrthoDB" id="6155487at2759"/>
<reference evidence="1 2" key="1">
    <citation type="submission" date="2020-06" db="EMBL/GenBank/DDBJ databases">
        <authorList>
            <person name="Li R."/>
            <person name="Bekaert M."/>
        </authorList>
    </citation>
    <scope>NUCLEOTIDE SEQUENCE [LARGE SCALE GENOMIC DNA]</scope>
    <source>
        <strain evidence="2">wild</strain>
    </source>
</reference>
<accession>A0A6J8DJI7</accession>
<proteinExistence type="predicted"/>
<sequence>MDNTYREIDEAAECDVRLFWRLISRQKNRKTNQISEILHHNRQCKSPDDTSNVFADFYADVYTPTENAKFDKLVGTANISNIHTSNPSFADDVVCIGTSPQRLQILLNCAYDYSFEWRFEFNPLKSVILCYRNELDHVFNLGDTSVNVSTEMKHLGILRTIDLSPSKDIQHSCRKGRNAYFAIAGTGSCLLNSLTMCGLYNKIVMPAVLYGC</sequence>
<dbReference type="AlphaFoldDB" id="A0A6J8DJI7"/>